<comment type="caution">
    <text evidence="2">The sequence shown here is derived from an EMBL/GenBank/DDBJ whole genome shotgun (WGS) entry which is preliminary data.</text>
</comment>
<evidence type="ECO:0000259" key="1">
    <source>
        <dbReference type="Pfam" id="PF07727"/>
    </source>
</evidence>
<protein>
    <submittedName>
        <fullName evidence="2">Integrase catalytic core protein</fullName>
    </submittedName>
</protein>
<dbReference type="AlphaFoldDB" id="A0A2P4YG42"/>
<proteinExistence type="predicted"/>
<evidence type="ECO:0000313" key="2">
    <source>
        <dbReference type="EMBL" id="POM76787.1"/>
    </source>
</evidence>
<dbReference type="EMBL" id="NCKW01003393">
    <property type="protein sequence ID" value="POM76787.1"/>
    <property type="molecule type" value="Genomic_DNA"/>
</dbReference>
<dbReference type="CDD" id="cd09272">
    <property type="entry name" value="RNase_HI_RT_Ty1"/>
    <property type="match status" value="1"/>
</dbReference>
<dbReference type="InterPro" id="IPR013103">
    <property type="entry name" value="RVT_2"/>
</dbReference>
<evidence type="ECO:0000313" key="3">
    <source>
        <dbReference type="Proteomes" id="UP000237271"/>
    </source>
</evidence>
<feature type="domain" description="Reverse transcriptase Ty1/copia-type" evidence="1">
    <location>
        <begin position="1"/>
        <end position="82"/>
    </location>
</feature>
<name>A0A2P4YG42_9STRA</name>
<dbReference type="InterPro" id="IPR043502">
    <property type="entry name" value="DNA/RNA_pol_sf"/>
</dbReference>
<dbReference type="SUPFAM" id="SSF56672">
    <property type="entry name" value="DNA/RNA polymerases"/>
    <property type="match status" value="1"/>
</dbReference>
<organism evidence="2 3">
    <name type="scientific">Phytophthora palmivora</name>
    <dbReference type="NCBI Taxonomy" id="4796"/>
    <lineage>
        <taxon>Eukaryota</taxon>
        <taxon>Sar</taxon>
        <taxon>Stramenopiles</taxon>
        <taxon>Oomycota</taxon>
        <taxon>Peronosporomycetes</taxon>
        <taxon>Peronosporales</taxon>
        <taxon>Peronosporaceae</taxon>
        <taxon>Phytophthora</taxon>
    </lineage>
</organism>
<dbReference type="Pfam" id="PF07727">
    <property type="entry name" value="RVT_2"/>
    <property type="match status" value="1"/>
</dbReference>
<dbReference type="Proteomes" id="UP000237271">
    <property type="component" value="Unassembled WGS sequence"/>
</dbReference>
<dbReference type="OrthoDB" id="1688190at2759"/>
<dbReference type="PANTHER" id="PTHR11439">
    <property type="entry name" value="GAG-POL-RELATED RETROTRANSPOSON"/>
    <property type="match status" value="1"/>
</dbReference>
<accession>A0A2P4YG42</accession>
<gene>
    <name evidence="2" type="ORF">PHPALM_5942</name>
</gene>
<keyword evidence="3" id="KW-1185">Reference proteome</keyword>
<reference evidence="2 3" key="1">
    <citation type="journal article" date="2017" name="Genome Biol. Evol.">
        <title>Phytophthora megakarya and P. palmivora, closely related causal agents of cacao black pod rot, underwent increases in genome sizes and gene numbers by different mechanisms.</title>
        <authorList>
            <person name="Ali S.S."/>
            <person name="Shao J."/>
            <person name="Lary D.J."/>
            <person name="Kronmiller B."/>
            <person name="Shen D."/>
            <person name="Strem M.D."/>
            <person name="Amoako-Attah I."/>
            <person name="Akrofi A.Y."/>
            <person name="Begoude B.A."/>
            <person name="Ten Hoopen G.M."/>
            <person name="Coulibaly K."/>
            <person name="Kebe B.I."/>
            <person name="Melnick R.L."/>
            <person name="Guiltinan M.J."/>
            <person name="Tyler B.M."/>
            <person name="Meinhardt L.W."/>
            <person name="Bailey B.A."/>
        </authorList>
    </citation>
    <scope>NUCLEOTIDE SEQUENCE [LARGE SCALE GENOMIC DNA]</scope>
    <source>
        <strain evidence="3">sbr112.9</strain>
    </source>
</reference>
<sequence length="344" mass="39308">MDAKTAFLNGFLEEEIYMAQPEGFTIPGQQDLVCKLIKSIYGLKQGPCVWFSKLIKDSCVFIRTIDGVTCYIAVYVDDLSIIAPTRALYATKVINHFSDYIPYPIATPADRNVKLSVSSQPATEAEKDAMKPYLYREAVEIIMYLMVGTRPDMVFYMREVSQFLANPGMEHWNAVVRGLKYLAEVTPENLADRLTANSDSDHANCPDTRRSAGGYFYPMALAQTPHGCLVNDRGRIYRPVSLYARDDFLNLLLRELGFATTQPNLIHEDNQSCIKIRYKPELHGRSKHIHARYCFVQEKVERHEFSVAYCNTKYTVVDIFTKALAKHKFRALRAKLRMKSLDTQ</sequence>
<dbReference type="PANTHER" id="PTHR11439:SF483">
    <property type="entry name" value="PEPTIDE SYNTHASE GLIP-LIKE, PUTATIVE (AFU_ORTHOLOGUE AFUA_3G12920)-RELATED"/>
    <property type="match status" value="1"/>
</dbReference>